<dbReference type="EMBL" id="CP159218">
    <property type="protein sequence ID" value="XCG63762.1"/>
    <property type="molecule type" value="Genomic_DNA"/>
</dbReference>
<dbReference type="RefSeq" id="WP_353649377.1">
    <property type="nucleotide sequence ID" value="NZ_CP159218.1"/>
</dbReference>
<reference evidence="1" key="1">
    <citation type="submission" date="2024-05" db="EMBL/GenBank/DDBJ databases">
        <authorList>
            <person name="Cai S.Y."/>
            <person name="Jin L.M."/>
            <person name="Li H.R."/>
        </authorList>
    </citation>
    <scope>NUCLEOTIDE SEQUENCE</scope>
    <source>
        <strain evidence="1">A5-74</strain>
    </source>
</reference>
<dbReference type="AlphaFoldDB" id="A0AAU8DQ39"/>
<accession>A0AAU8DQ39</accession>
<name>A0AAU8DQ39_9ACTN</name>
<gene>
    <name evidence="1" type="ORF">ABLG96_21700</name>
</gene>
<evidence type="ECO:0000313" key="1">
    <source>
        <dbReference type="EMBL" id="XCG63762.1"/>
    </source>
</evidence>
<sequence>MDVPQFEAALLQMEEDMKAWCPSSTENVGRVIEIPGSDEWNIECPTCGTRWAGGSAVLDDHKRFR</sequence>
<organism evidence="1">
    <name type="scientific">Nakamurella sp. A5-74</name>
    <dbReference type="NCBI Taxonomy" id="3158264"/>
    <lineage>
        <taxon>Bacteria</taxon>
        <taxon>Bacillati</taxon>
        <taxon>Actinomycetota</taxon>
        <taxon>Actinomycetes</taxon>
        <taxon>Nakamurellales</taxon>
        <taxon>Nakamurellaceae</taxon>
        <taxon>Nakamurella</taxon>
    </lineage>
</organism>
<proteinExistence type="predicted"/>
<protein>
    <submittedName>
        <fullName evidence="1">Uncharacterized protein</fullName>
    </submittedName>
</protein>